<gene>
    <name evidence="2" type="ORF">ISU07_17050</name>
</gene>
<dbReference type="Gene3D" id="3.10.180.10">
    <property type="entry name" value="2,3-Dihydroxybiphenyl 1,2-Dioxygenase, domain 1"/>
    <property type="match status" value="1"/>
</dbReference>
<dbReference type="CDD" id="cd07247">
    <property type="entry name" value="SgaA_N_like"/>
    <property type="match status" value="1"/>
</dbReference>
<dbReference type="SUPFAM" id="SSF54593">
    <property type="entry name" value="Glyoxalase/Bleomycin resistance protein/Dihydroxybiphenyl dioxygenase"/>
    <property type="match status" value="1"/>
</dbReference>
<feature type="domain" description="VOC" evidence="1">
    <location>
        <begin position="7"/>
        <end position="117"/>
    </location>
</feature>
<evidence type="ECO:0000259" key="1">
    <source>
        <dbReference type="PROSITE" id="PS51819"/>
    </source>
</evidence>
<evidence type="ECO:0000313" key="2">
    <source>
        <dbReference type="EMBL" id="MBF4764844.1"/>
    </source>
</evidence>
<protein>
    <submittedName>
        <fullName evidence="2">VOC family protein</fullName>
    </submittedName>
</protein>
<name>A0A930VC77_9ACTN</name>
<dbReference type="InterPro" id="IPR029068">
    <property type="entry name" value="Glyas_Bleomycin-R_OHBP_Dase"/>
</dbReference>
<dbReference type="PANTHER" id="PTHR33993">
    <property type="entry name" value="GLYOXALASE-RELATED"/>
    <property type="match status" value="1"/>
</dbReference>
<comment type="caution">
    <text evidence="2">The sequence shown here is derived from an EMBL/GenBank/DDBJ whole genome shotgun (WGS) entry which is preliminary data.</text>
</comment>
<accession>A0A930VC77</accession>
<dbReference type="InterPro" id="IPR037523">
    <property type="entry name" value="VOC_core"/>
</dbReference>
<organism evidence="2 3">
    <name type="scientific">Nocardioides islandensis</name>
    <dbReference type="NCBI Taxonomy" id="433663"/>
    <lineage>
        <taxon>Bacteria</taxon>
        <taxon>Bacillati</taxon>
        <taxon>Actinomycetota</taxon>
        <taxon>Actinomycetes</taxon>
        <taxon>Propionibacteriales</taxon>
        <taxon>Nocardioidaceae</taxon>
        <taxon>Nocardioides</taxon>
    </lineage>
</organism>
<dbReference type="PROSITE" id="PS51819">
    <property type="entry name" value="VOC"/>
    <property type="match status" value="1"/>
</dbReference>
<keyword evidence="3" id="KW-1185">Reference proteome</keyword>
<dbReference type="RefSeq" id="WP_194708026.1">
    <property type="nucleotide sequence ID" value="NZ_JADKPN010000011.1"/>
</dbReference>
<proteinExistence type="predicted"/>
<evidence type="ECO:0000313" key="3">
    <source>
        <dbReference type="Proteomes" id="UP000640489"/>
    </source>
</evidence>
<dbReference type="EMBL" id="JADKPN010000011">
    <property type="protein sequence ID" value="MBF4764844.1"/>
    <property type="molecule type" value="Genomic_DNA"/>
</dbReference>
<sequence length="118" mass="12598">MAHTHHTIDYIELNVSDLEASKAFYEQAFGWQFNDYGPEYAGIRNRSGDGEVGGLGVGRQPGPGGSLVILYSDDLEGSVAAVEAAGGTVTEGPYEFPGGRRFLFQDNSGNQLAVWTPA</sequence>
<reference evidence="2" key="1">
    <citation type="submission" date="2020-11" db="EMBL/GenBank/DDBJ databases">
        <title>Nocardioides sp. nov., isolated from Soil of Cynanchum wilfordii Hemsley rhizosphere.</title>
        <authorList>
            <person name="Lee J.-S."/>
            <person name="Suh M.K."/>
            <person name="Kim J.-S."/>
        </authorList>
    </citation>
    <scope>NUCLEOTIDE SEQUENCE</scope>
    <source>
        <strain evidence="2">KCTC 19275</strain>
    </source>
</reference>
<dbReference type="PANTHER" id="PTHR33993:SF1">
    <property type="entry name" value="GLYOXALASE FAMILY PROTEIN"/>
    <property type="match status" value="1"/>
</dbReference>
<dbReference type="InterPro" id="IPR052164">
    <property type="entry name" value="Anthracycline_SecMetBiosynth"/>
</dbReference>
<dbReference type="Proteomes" id="UP000640489">
    <property type="component" value="Unassembled WGS sequence"/>
</dbReference>
<dbReference type="AlphaFoldDB" id="A0A930VC77"/>
<dbReference type="InterPro" id="IPR004360">
    <property type="entry name" value="Glyas_Fos-R_dOase_dom"/>
</dbReference>
<dbReference type="Pfam" id="PF00903">
    <property type="entry name" value="Glyoxalase"/>
    <property type="match status" value="1"/>
</dbReference>